<name>A0A1H5JNW8_9FLAO</name>
<dbReference type="EMBL" id="FNUE01000002">
    <property type="protein sequence ID" value="SEE54182.1"/>
    <property type="molecule type" value="Genomic_DNA"/>
</dbReference>
<dbReference type="Pfam" id="PF00144">
    <property type="entry name" value="Beta-lactamase"/>
    <property type="match status" value="1"/>
</dbReference>
<keyword evidence="1" id="KW-0472">Membrane</keyword>
<protein>
    <submittedName>
        <fullName evidence="3">CubicO group peptidase, beta-lactamase class C family</fullName>
    </submittedName>
</protein>
<accession>A0A1H5JNW8</accession>
<keyword evidence="4" id="KW-1185">Reference proteome</keyword>
<proteinExistence type="predicted"/>
<comment type="caution">
    <text evidence="3">The sequence shown here is derived from an EMBL/GenBank/DDBJ whole genome shotgun (WGS) entry which is preliminary data.</text>
</comment>
<dbReference type="InterPro" id="IPR050491">
    <property type="entry name" value="AmpC-like"/>
</dbReference>
<organism evidence="3 4">
    <name type="scientific">Polaribacter dokdonensis DSW-5</name>
    <dbReference type="NCBI Taxonomy" id="1300348"/>
    <lineage>
        <taxon>Bacteria</taxon>
        <taxon>Pseudomonadati</taxon>
        <taxon>Bacteroidota</taxon>
        <taxon>Flavobacteriia</taxon>
        <taxon>Flavobacteriales</taxon>
        <taxon>Flavobacteriaceae</taxon>
    </lineage>
</organism>
<feature type="domain" description="Beta-lactamase-related" evidence="2">
    <location>
        <begin position="87"/>
        <end position="404"/>
    </location>
</feature>
<keyword evidence="1" id="KW-0812">Transmembrane</keyword>
<dbReference type="SUPFAM" id="SSF56601">
    <property type="entry name" value="beta-lactamase/transpeptidase-like"/>
    <property type="match status" value="1"/>
</dbReference>
<dbReference type="Proteomes" id="UP000183071">
    <property type="component" value="Unassembled WGS sequence"/>
</dbReference>
<evidence type="ECO:0000313" key="3">
    <source>
        <dbReference type="EMBL" id="SEE54182.1"/>
    </source>
</evidence>
<reference evidence="3 4" key="1">
    <citation type="submission" date="2016-10" db="EMBL/GenBank/DDBJ databases">
        <authorList>
            <person name="Varghese N."/>
            <person name="Submissions S."/>
        </authorList>
    </citation>
    <scope>NUCLEOTIDE SEQUENCE [LARGE SCALE GENOMIC DNA]</scope>
    <source>
        <strain evidence="3 4">DSW-5</strain>
    </source>
</reference>
<feature type="transmembrane region" description="Helical" evidence="1">
    <location>
        <begin position="23"/>
        <end position="42"/>
    </location>
</feature>
<evidence type="ECO:0000313" key="4">
    <source>
        <dbReference type="Proteomes" id="UP000183071"/>
    </source>
</evidence>
<evidence type="ECO:0000259" key="2">
    <source>
        <dbReference type="Pfam" id="PF00144"/>
    </source>
</evidence>
<dbReference type="InterPro" id="IPR001466">
    <property type="entry name" value="Beta-lactam-related"/>
</dbReference>
<dbReference type="InterPro" id="IPR012338">
    <property type="entry name" value="Beta-lactam/transpept-like"/>
</dbReference>
<evidence type="ECO:0000256" key="1">
    <source>
        <dbReference type="SAM" id="Phobius"/>
    </source>
</evidence>
<dbReference type="PANTHER" id="PTHR46825:SF9">
    <property type="entry name" value="BETA-LACTAMASE-RELATED DOMAIN-CONTAINING PROTEIN"/>
    <property type="match status" value="1"/>
</dbReference>
<sequence>MLKLIEILKFGVILVNLIMMSKLYKTILILFLLVGGILLSIFSSQSEKDVSKKLIKKEIVSNNKPIVDIPVEYFPEETTIKVNKKLDSLLKRINKRHDFHGSVLVAKNQKIVYQNQVGYADFRKKVPLKEESVFQLASVSKQFTAAAIMQLKEKGKIKLTDTVNYFFPEFPYKNITIKNLLNHTSGLPKYFWVAEHEWKENKAPTNTDLMSVLPFSKAQRFFKPGRNFDYSNTGYVVLASIVEKVSGLPYNQYLKKYIFDPLNMNNSFVYSYQNDTVRKNQLNGYRLYRGWKHLKIGNTVNDAIVGDKNVYSTAEDLFKWTYALNSGNLLSKESLQQMYSKGETIFGRKVPYGFGFRMGRKDDKNVYHYGKWNGFSTALTNYLEEDLVVIVLEHTSYNSLKYLNKRIKKIISENLKV</sequence>
<dbReference type="Gene3D" id="3.40.710.10">
    <property type="entry name" value="DD-peptidase/beta-lactamase superfamily"/>
    <property type="match status" value="1"/>
</dbReference>
<keyword evidence="1" id="KW-1133">Transmembrane helix</keyword>
<gene>
    <name evidence="3" type="ORF">SAMN05444353_2235</name>
</gene>
<dbReference type="PANTHER" id="PTHR46825">
    <property type="entry name" value="D-ALANYL-D-ALANINE-CARBOXYPEPTIDASE/ENDOPEPTIDASE AMPH"/>
    <property type="match status" value="1"/>
</dbReference>